<dbReference type="Proteomes" id="UP000656881">
    <property type="component" value="Unassembled WGS sequence"/>
</dbReference>
<evidence type="ECO:0000313" key="8">
    <source>
        <dbReference type="Proteomes" id="UP000656881"/>
    </source>
</evidence>
<feature type="transmembrane region" description="Helical" evidence="6">
    <location>
        <begin position="284"/>
        <end position="303"/>
    </location>
</feature>
<keyword evidence="3 6" id="KW-0812">Transmembrane</keyword>
<evidence type="ECO:0000256" key="1">
    <source>
        <dbReference type="ARBA" id="ARBA00004651"/>
    </source>
</evidence>
<keyword evidence="5 6" id="KW-0472">Membrane</keyword>
<protein>
    <submittedName>
        <fullName evidence="7">MFS transporter</fullName>
    </submittedName>
</protein>
<comment type="subcellular location">
    <subcellularLocation>
        <location evidence="1">Cell membrane</location>
        <topology evidence="1">Multi-pass membrane protein</topology>
    </subcellularLocation>
</comment>
<reference evidence="8" key="1">
    <citation type="journal article" date="2019" name="Int. J. Syst. Evol. Microbiol.">
        <title>The Global Catalogue of Microorganisms (GCM) 10K type strain sequencing project: providing services to taxonomists for standard genome sequencing and annotation.</title>
        <authorList>
            <consortium name="The Broad Institute Genomics Platform"/>
            <consortium name="The Broad Institute Genome Sequencing Center for Infectious Disease"/>
            <person name="Wu L."/>
            <person name="Ma J."/>
        </authorList>
    </citation>
    <scope>NUCLEOTIDE SEQUENCE [LARGE SCALE GENOMIC DNA]</scope>
    <source>
        <strain evidence="8">CGMCC 4.7349</strain>
    </source>
</reference>
<organism evidence="7 8">
    <name type="scientific">Streptomyces lasiicapitis</name>
    <dbReference type="NCBI Taxonomy" id="1923961"/>
    <lineage>
        <taxon>Bacteria</taxon>
        <taxon>Bacillati</taxon>
        <taxon>Actinomycetota</taxon>
        <taxon>Actinomycetes</taxon>
        <taxon>Kitasatosporales</taxon>
        <taxon>Streptomycetaceae</taxon>
        <taxon>Streptomyces</taxon>
    </lineage>
</organism>
<dbReference type="EMBL" id="BMNG01000007">
    <property type="protein sequence ID" value="GGO45399.1"/>
    <property type="molecule type" value="Genomic_DNA"/>
</dbReference>
<feature type="transmembrane region" description="Helical" evidence="6">
    <location>
        <begin position="105"/>
        <end position="126"/>
    </location>
</feature>
<feature type="transmembrane region" description="Helical" evidence="6">
    <location>
        <begin position="174"/>
        <end position="193"/>
    </location>
</feature>
<dbReference type="PANTHER" id="PTHR23513:SF11">
    <property type="entry name" value="STAPHYLOFERRIN A TRANSPORTER"/>
    <property type="match status" value="1"/>
</dbReference>
<sequence length="446" mass="46570">MRSLRQFRLPGAFGSRDTAPIMTSAPGDMSVASGGLWSRNFSLFFAARGIARLGDMMAPVALAAGLVLSGYGAGVVGAVLASMTACFAGLVIFGGVIADRVNNRVLMIGADLVRVVVQAVMAALFFTDHIVVWQICLLSALNGICAALFQPGLPTLIPRIAADVQGANGAIRTIESLMTMAGPAVAGALVGLTEPGGVFVAYAFTYLASAVCLALLRLPTAERSVAAKENSFRSDLVQGWQEFRSRTWLWGVIVIWMVLMISSWGPMIPLIATEVVSSHGPGTLGLINSAMGAGMVAGALIAMRVRPMRPLRAGSVALLLYWLQPASVALGLPVQLIAAGLAAAGAANAFWGVMWTTSILTQVPTGVRSRVHAYDVAGSVAMMPVGQALAGPASEIFGAREVLEFNAVMAMVVAVALLSVPAIRNLRKVEARGRSDADTDARLTRH</sequence>
<feature type="transmembrane region" description="Helical" evidence="6">
    <location>
        <begin position="405"/>
        <end position="423"/>
    </location>
</feature>
<feature type="transmembrane region" description="Helical" evidence="6">
    <location>
        <begin position="199"/>
        <end position="218"/>
    </location>
</feature>
<keyword evidence="2" id="KW-1003">Cell membrane</keyword>
<feature type="transmembrane region" description="Helical" evidence="6">
    <location>
        <begin position="310"/>
        <end position="330"/>
    </location>
</feature>
<feature type="transmembrane region" description="Helical" evidence="6">
    <location>
        <begin position="49"/>
        <end position="69"/>
    </location>
</feature>
<evidence type="ECO:0000313" key="7">
    <source>
        <dbReference type="EMBL" id="GGO45399.1"/>
    </source>
</evidence>
<gene>
    <name evidence="7" type="ORF">GCM10012286_33830</name>
</gene>
<dbReference type="CDD" id="cd06173">
    <property type="entry name" value="MFS_MefA_like"/>
    <property type="match status" value="1"/>
</dbReference>
<dbReference type="InterPro" id="IPR036259">
    <property type="entry name" value="MFS_trans_sf"/>
</dbReference>
<accession>A0ABQ2M0K5</accession>
<keyword evidence="4 6" id="KW-1133">Transmembrane helix</keyword>
<evidence type="ECO:0000256" key="6">
    <source>
        <dbReference type="SAM" id="Phobius"/>
    </source>
</evidence>
<feature type="transmembrane region" description="Helical" evidence="6">
    <location>
        <begin position="248"/>
        <end position="272"/>
    </location>
</feature>
<dbReference type="Gene3D" id="1.20.1250.20">
    <property type="entry name" value="MFS general substrate transporter like domains"/>
    <property type="match status" value="1"/>
</dbReference>
<dbReference type="InterPro" id="IPR011701">
    <property type="entry name" value="MFS"/>
</dbReference>
<dbReference type="PANTHER" id="PTHR23513">
    <property type="entry name" value="INTEGRAL MEMBRANE EFFLUX PROTEIN-RELATED"/>
    <property type="match status" value="1"/>
</dbReference>
<evidence type="ECO:0000256" key="2">
    <source>
        <dbReference type="ARBA" id="ARBA00022475"/>
    </source>
</evidence>
<evidence type="ECO:0000256" key="4">
    <source>
        <dbReference type="ARBA" id="ARBA00022989"/>
    </source>
</evidence>
<proteinExistence type="predicted"/>
<feature type="transmembrane region" description="Helical" evidence="6">
    <location>
        <begin position="75"/>
        <end position="98"/>
    </location>
</feature>
<feature type="transmembrane region" description="Helical" evidence="6">
    <location>
        <begin position="132"/>
        <end position="153"/>
    </location>
</feature>
<comment type="caution">
    <text evidence="7">The sequence shown here is derived from an EMBL/GenBank/DDBJ whole genome shotgun (WGS) entry which is preliminary data.</text>
</comment>
<keyword evidence="8" id="KW-1185">Reference proteome</keyword>
<evidence type="ECO:0000256" key="3">
    <source>
        <dbReference type="ARBA" id="ARBA00022692"/>
    </source>
</evidence>
<dbReference type="Pfam" id="PF07690">
    <property type="entry name" value="MFS_1"/>
    <property type="match status" value="1"/>
</dbReference>
<evidence type="ECO:0000256" key="5">
    <source>
        <dbReference type="ARBA" id="ARBA00023136"/>
    </source>
</evidence>
<dbReference type="SUPFAM" id="SSF103473">
    <property type="entry name" value="MFS general substrate transporter"/>
    <property type="match status" value="1"/>
</dbReference>
<name>A0ABQ2M0K5_9ACTN</name>